<dbReference type="PROSITE" id="PS50042">
    <property type="entry name" value="CNMP_BINDING_3"/>
    <property type="match status" value="1"/>
</dbReference>
<reference evidence="7" key="1">
    <citation type="submission" date="2016-06" db="UniProtKB">
        <authorList>
            <consortium name="WormBaseParasite"/>
        </authorList>
    </citation>
    <scope>IDENTIFICATION</scope>
</reference>
<keyword evidence="2" id="KW-0116">cAMP-binding</keyword>
<keyword evidence="3" id="KW-0114">cAMP</keyword>
<dbReference type="InterPro" id="IPR000595">
    <property type="entry name" value="cNMP-bd_dom"/>
</dbReference>
<dbReference type="PRINTS" id="PR00103">
    <property type="entry name" value="CAMPKINASE"/>
</dbReference>
<dbReference type="GO" id="GO:0004862">
    <property type="term" value="F:cAMP-dependent protein kinase inhibitor activity"/>
    <property type="evidence" value="ECO:0007669"/>
    <property type="project" value="TreeGrafter"/>
</dbReference>
<dbReference type="InterPro" id="IPR050503">
    <property type="entry name" value="cAMP-dep_PK_reg_su-like"/>
</dbReference>
<comment type="similarity">
    <text evidence="1">Belongs to the cAMP-dependent kinase regulatory chain family.</text>
</comment>
<dbReference type="Gene3D" id="2.60.120.10">
    <property type="entry name" value="Jelly Rolls"/>
    <property type="match status" value="1"/>
</dbReference>
<evidence type="ECO:0000256" key="2">
    <source>
        <dbReference type="ARBA" id="ARBA00022566"/>
    </source>
</evidence>
<keyword evidence="2" id="KW-0547">Nucleotide-binding</keyword>
<dbReference type="OrthoDB" id="417078at2759"/>
<dbReference type="Pfam" id="PF00027">
    <property type="entry name" value="cNMP_binding"/>
    <property type="match status" value="1"/>
</dbReference>
<dbReference type="GO" id="GO:0034236">
    <property type="term" value="F:protein kinase A catalytic subunit binding"/>
    <property type="evidence" value="ECO:0007669"/>
    <property type="project" value="TreeGrafter"/>
</dbReference>
<dbReference type="EMBL" id="UZAN01000635">
    <property type="protein sequence ID" value="VDP20100.1"/>
    <property type="molecule type" value="Genomic_DNA"/>
</dbReference>
<keyword evidence="6" id="KW-1185">Reference proteome</keyword>
<evidence type="ECO:0000256" key="1">
    <source>
        <dbReference type="ARBA" id="ARBA00005753"/>
    </source>
</evidence>
<dbReference type="GO" id="GO:0030552">
    <property type="term" value="F:cAMP binding"/>
    <property type="evidence" value="ECO:0007669"/>
    <property type="project" value="UniProtKB-KW"/>
</dbReference>
<evidence type="ECO:0000313" key="7">
    <source>
        <dbReference type="WBParaSite" id="ECPE_0000019801-mRNA-1"/>
    </source>
</evidence>
<dbReference type="WBParaSite" id="ECPE_0000019801-mRNA-1">
    <property type="protein sequence ID" value="ECPE_0000019801-mRNA-1"/>
    <property type="gene ID" value="ECPE_0000019801"/>
</dbReference>
<evidence type="ECO:0000313" key="6">
    <source>
        <dbReference type="Proteomes" id="UP000272942"/>
    </source>
</evidence>
<accession>A0A182ZZR4</accession>
<sequence>MVVRQGKAGEDFFTTEGTTKVLQKPPKSMEPFKGRKLQPSDYFGEIALPNDRTGAATVVAQGPLRCVNLDRKQFQRVMGPCSNILKRNIAR</sequence>
<dbReference type="CDD" id="cd00038">
    <property type="entry name" value="CAP_ED"/>
    <property type="match status" value="1"/>
</dbReference>
<dbReference type="Proteomes" id="UP000272942">
    <property type="component" value="Unassembled WGS sequence"/>
</dbReference>
<dbReference type="InterPro" id="IPR014710">
    <property type="entry name" value="RmlC-like_jellyroll"/>
</dbReference>
<dbReference type="PANTHER" id="PTHR11635:SF152">
    <property type="entry name" value="CAMP-DEPENDENT PROTEIN KINASE TYPE I REGULATORY SUBUNIT-RELATED"/>
    <property type="match status" value="1"/>
</dbReference>
<reference evidence="5 6" key="2">
    <citation type="submission" date="2018-11" db="EMBL/GenBank/DDBJ databases">
        <authorList>
            <consortium name="Pathogen Informatics"/>
        </authorList>
    </citation>
    <scope>NUCLEOTIDE SEQUENCE [LARGE SCALE GENOMIC DNA]</scope>
    <source>
        <strain evidence="5 6">Egypt</strain>
    </source>
</reference>
<evidence type="ECO:0000259" key="4">
    <source>
        <dbReference type="PROSITE" id="PS50042"/>
    </source>
</evidence>
<name>A0A182ZZR4_9TREM</name>
<dbReference type="PANTHER" id="PTHR11635">
    <property type="entry name" value="CAMP-DEPENDENT PROTEIN KINASE REGULATORY CHAIN"/>
    <property type="match status" value="1"/>
</dbReference>
<gene>
    <name evidence="5" type="ORF">ECPE_LOCUS199</name>
</gene>
<dbReference type="SUPFAM" id="SSF51206">
    <property type="entry name" value="cAMP-binding domain-like"/>
    <property type="match status" value="1"/>
</dbReference>
<proteinExistence type="inferred from homology"/>
<dbReference type="AlphaFoldDB" id="A0A182ZZR4"/>
<dbReference type="InterPro" id="IPR018490">
    <property type="entry name" value="cNMP-bd_dom_sf"/>
</dbReference>
<dbReference type="GO" id="GO:0005952">
    <property type="term" value="C:cAMP-dependent protein kinase complex"/>
    <property type="evidence" value="ECO:0007669"/>
    <property type="project" value="InterPro"/>
</dbReference>
<protein>
    <submittedName>
        <fullName evidence="7">Cyclic nucleotide-binding domain-containing protein</fullName>
    </submittedName>
</protein>
<organism evidence="7">
    <name type="scientific">Echinostoma caproni</name>
    <dbReference type="NCBI Taxonomy" id="27848"/>
    <lineage>
        <taxon>Eukaryota</taxon>
        <taxon>Metazoa</taxon>
        <taxon>Spiralia</taxon>
        <taxon>Lophotrochozoa</taxon>
        <taxon>Platyhelminthes</taxon>
        <taxon>Trematoda</taxon>
        <taxon>Digenea</taxon>
        <taxon>Plagiorchiida</taxon>
        <taxon>Echinostomata</taxon>
        <taxon>Echinostomatoidea</taxon>
        <taxon>Echinostomatidae</taxon>
        <taxon>Echinostoma</taxon>
    </lineage>
</organism>
<dbReference type="GO" id="GO:0005829">
    <property type="term" value="C:cytosol"/>
    <property type="evidence" value="ECO:0007669"/>
    <property type="project" value="TreeGrafter"/>
</dbReference>
<evidence type="ECO:0000256" key="3">
    <source>
        <dbReference type="ARBA" id="ARBA00023149"/>
    </source>
</evidence>
<feature type="domain" description="Cyclic nucleotide-binding" evidence="4">
    <location>
        <begin position="1"/>
        <end position="91"/>
    </location>
</feature>
<evidence type="ECO:0000313" key="5">
    <source>
        <dbReference type="EMBL" id="VDP20100.1"/>
    </source>
</evidence>